<dbReference type="Gene3D" id="2.60.120.10">
    <property type="entry name" value="Jelly Rolls"/>
    <property type="match status" value="1"/>
</dbReference>
<accession>A0A2H3D6H5</accession>
<dbReference type="PROSITE" id="PS50042">
    <property type="entry name" value="CNMP_BINDING_3"/>
    <property type="match status" value="1"/>
</dbReference>
<dbReference type="InterPro" id="IPR014710">
    <property type="entry name" value="RmlC-like_jellyroll"/>
</dbReference>
<dbReference type="InterPro" id="IPR000595">
    <property type="entry name" value="cNMP-bd_dom"/>
</dbReference>
<feature type="domain" description="Cyclic nucleotide-binding" evidence="1">
    <location>
        <begin position="33"/>
        <end position="131"/>
    </location>
</feature>
<dbReference type="STRING" id="47427.A0A2H3D6H5"/>
<dbReference type="SUPFAM" id="SSF51206">
    <property type="entry name" value="cAMP-binding domain-like"/>
    <property type="match status" value="1"/>
</dbReference>
<dbReference type="EMBL" id="KZ293702">
    <property type="protein sequence ID" value="PBK83923.1"/>
    <property type="molecule type" value="Genomic_DNA"/>
</dbReference>
<dbReference type="OrthoDB" id="409725at2759"/>
<dbReference type="Pfam" id="PF00027">
    <property type="entry name" value="cNMP_binding"/>
    <property type="match status" value="1"/>
</dbReference>
<dbReference type="InterPro" id="IPR018490">
    <property type="entry name" value="cNMP-bd_dom_sf"/>
</dbReference>
<keyword evidence="3" id="KW-1185">Reference proteome</keyword>
<reference evidence="3" key="1">
    <citation type="journal article" date="2017" name="Nat. Ecol. Evol.">
        <title>Genome expansion and lineage-specific genetic innovations in the forest pathogenic fungi Armillaria.</title>
        <authorList>
            <person name="Sipos G."/>
            <person name="Prasanna A.N."/>
            <person name="Walter M.C."/>
            <person name="O'Connor E."/>
            <person name="Balint B."/>
            <person name="Krizsan K."/>
            <person name="Kiss B."/>
            <person name="Hess J."/>
            <person name="Varga T."/>
            <person name="Slot J."/>
            <person name="Riley R."/>
            <person name="Boka B."/>
            <person name="Rigling D."/>
            <person name="Barry K."/>
            <person name="Lee J."/>
            <person name="Mihaltcheva S."/>
            <person name="LaButti K."/>
            <person name="Lipzen A."/>
            <person name="Waldron R."/>
            <person name="Moloney N.M."/>
            <person name="Sperisen C."/>
            <person name="Kredics L."/>
            <person name="Vagvoelgyi C."/>
            <person name="Patrignani A."/>
            <person name="Fitzpatrick D."/>
            <person name="Nagy I."/>
            <person name="Doyle S."/>
            <person name="Anderson J.B."/>
            <person name="Grigoriev I.V."/>
            <person name="Gueldener U."/>
            <person name="Muensterkoetter M."/>
            <person name="Nagy L.G."/>
        </authorList>
    </citation>
    <scope>NUCLEOTIDE SEQUENCE [LARGE SCALE GENOMIC DNA]</scope>
    <source>
        <strain evidence="3">Ar21-2</strain>
    </source>
</reference>
<dbReference type="AlphaFoldDB" id="A0A2H3D6H5"/>
<sequence length="144" mass="16036">MSGRDHGRLTPPLVYHLLSTCPQREPLPTLSRALSSYTSLDLSLLPTYLSRVCYLAGHVLWQQNDPLDGLYVVEKGILQVSNKTYIHPPHIEESMVSGTVAGKFLALSNMQRNVTVVVERDVVLWKLSQEANAGREAHLCEAAR</sequence>
<protein>
    <recommendedName>
        <fullName evidence="1">Cyclic nucleotide-binding domain-containing protein</fullName>
    </recommendedName>
</protein>
<proteinExistence type="predicted"/>
<name>A0A2H3D6H5_ARMGA</name>
<evidence type="ECO:0000313" key="3">
    <source>
        <dbReference type="Proteomes" id="UP000217790"/>
    </source>
</evidence>
<evidence type="ECO:0000259" key="1">
    <source>
        <dbReference type="PROSITE" id="PS50042"/>
    </source>
</evidence>
<organism evidence="2 3">
    <name type="scientific">Armillaria gallica</name>
    <name type="common">Bulbous honey fungus</name>
    <name type="synonym">Armillaria bulbosa</name>
    <dbReference type="NCBI Taxonomy" id="47427"/>
    <lineage>
        <taxon>Eukaryota</taxon>
        <taxon>Fungi</taxon>
        <taxon>Dikarya</taxon>
        <taxon>Basidiomycota</taxon>
        <taxon>Agaricomycotina</taxon>
        <taxon>Agaricomycetes</taxon>
        <taxon>Agaricomycetidae</taxon>
        <taxon>Agaricales</taxon>
        <taxon>Marasmiineae</taxon>
        <taxon>Physalacriaceae</taxon>
        <taxon>Armillaria</taxon>
    </lineage>
</organism>
<dbReference type="Proteomes" id="UP000217790">
    <property type="component" value="Unassembled WGS sequence"/>
</dbReference>
<dbReference type="InParanoid" id="A0A2H3D6H5"/>
<evidence type="ECO:0000313" key="2">
    <source>
        <dbReference type="EMBL" id="PBK83923.1"/>
    </source>
</evidence>
<gene>
    <name evidence="2" type="ORF">ARMGADRAFT_622487</name>
</gene>